<keyword evidence="5" id="KW-0539">Nucleus</keyword>
<evidence type="ECO:0000256" key="3">
    <source>
        <dbReference type="ARBA" id="ARBA00023015"/>
    </source>
</evidence>
<dbReference type="CDD" id="cd12148">
    <property type="entry name" value="fungal_TF_MHR"/>
    <property type="match status" value="1"/>
</dbReference>
<dbReference type="STRING" id="1051616.A0A3M9Y319"/>
<dbReference type="GO" id="GO:0005634">
    <property type="term" value="C:nucleus"/>
    <property type="evidence" value="ECO:0007669"/>
    <property type="project" value="UniProtKB-SubCell"/>
</dbReference>
<dbReference type="EMBL" id="RBVV01000102">
    <property type="protein sequence ID" value="RNJ54515.1"/>
    <property type="molecule type" value="Genomic_DNA"/>
</dbReference>
<dbReference type="PANTHER" id="PTHR47338:SF7">
    <property type="entry name" value="ZN(II)2CYS6 TRANSCRIPTION FACTOR (EUROFUNG)"/>
    <property type="match status" value="1"/>
</dbReference>
<keyword evidence="3" id="KW-0805">Transcription regulation</keyword>
<keyword evidence="8" id="KW-1185">Reference proteome</keyword>
<evidence type="ECO:0000256" key="1">
    <source>
        <dbReference type="ARBA" id="ARBA00004123"/>
    </source>
</evidence>
<name>A0A3M9Y319_9PEZI</name>
<keyword evidence="2" id="KW-0479">Metal-binding</keyword>
<keyword evidence="4" id="KW-0804">Transcription</keyword>
<sequence>MVASGLRIVDELPESQATAKAWVQEAQHDLLRHIGKQSISQLQALVVIIRFHYVVGEVSDAWNLLSLAARLIFTMRLNWEDDGLDAVTQETQRRLAWAIYLIDRQFSGGIEDLAVCAVERMHIRLPCDDHSFRRGMKSKAEYLHDMARCKSGDMDILSYNVRLVASRDRILR</sequence>
<dbReference type="GO" id="GO:0000981">
    <property type="term" value="F:DNA-binding transcription factor activity, RNA polymerase II-specific"/>
    <property type="evidence" value="ECO:0007669"/>
    <property type="project" value="InterPro"/>
</dbReference>
<dbReference type="AlphaFoldDB" id="A0A3M9Y319"/>
<dbReference type="Proteomes" id="UP000267145">
    <property type="component" value="Unassembled WGS sequence"/>
</dbReference>
<dbReference type="Pfam" id="PF04082">
    <property type="entry name" value="Fungal_trans"/>
    <property type="match status" value="1"/>
</dbReference>
<proteinExistence type="predicted"/>
<dbReference type="InterPro" id="IPR007219">
    <property type="entry name" value="XnlR_reg_dom"/>
</dbReference>
<comment type="subcellular location">
    <subcellularLocation>
        <location evidence="1">Nucleus</location>
    </subcellularLocation>
</comment>
<accession>A0A3M9Y319</accession>
<dbReference type="GO" id="GO:0003677">
    <property type="term" value="F:DNA binding"/>
    <property type="evidence" value="ECO:0007669"/>
    <property type="project" value="InterPro"/>
</dbReference>
<evidence type="ECO:0000256" key="4">
    <source>
        <dbReference type="ARBA" id="ARBA00023163"/>
    </source>
</evidence>
<protein>
    <recommendedName>
        <fullName evidence="6">Xylanolytic transcriptional activator regulatory domain-containing protein</fullName>
    </recommendedName>
</protein>
<evidence type="ECO:0000313" key="7">
    <source>
        <dbReference type="EMBL" id="RNJ54515.1"/>
    </source>
</evidence>
<reference evidence="7 8" key="1">
    <citation type="submission" date="2018-10" db="EMBL/GenBank/DDBJ databases">
        <title>Genome sequence of Verticillium nonalfalfae VnAa140.</title>
        <authorList>
            <person name="Stajich J.E."/>
            <person name="Kasson M.T."/>
        </authorList>
    </citation>
    <scope>NUCLEOTIDE SEQUENCE [LARGE SCALE GENOMIC DNA]</scope>
    <source>
        <strain evidence="7 8">VnAa140</strain>
    </source>
</reference>
<gene>
    <name evidence="7" type="ORF">D7B24_000418</name>
</gene>
<evidence type="ECO:0000313" key="8">
    <source>
        <dbReference type="Proteomes" id="UP000267145"/>
    </source>
</evidence>
<dbReference type="GO" id="GO:0006351">
    <property type="term" value="P:DNA-templated transcription"/>
    <property type="evidence" value="ECO:0007669"/>
    <property type="project" value="InterPro"/>
</dbReference>
<dbReference type="GeneID" id="39604107"/>
<feature type="domain" description="Xylanolytic transcriptional activator regulatory" evidence="6">
    <location>
        <begin position="61"/>
        <end position="132"/>
    </location>
</feature>
<dbReference type="InterPro" id="IPR050815">
    <property type="entry name" value="TF_fung"/>
</dbReference>
<comment type="caution">
    <text evidence="7">The sequence shown here is derived from an EMBL/GenBank/DDBJ whole genome shotgun (WGS) entry which is preliminary data.</text>
</comment>
<evidence type="ECO:0000256" key="2">
    <source>
        <dbReference type="ARBA" id="ARBA00022723"/>
    </source>
</evidence>
<dbReference type="RefSeq" id="XP_028492673.1">
    <property type="nucleotide sequence ID" value="XM_028634676.1"/>
</dbReference>
<organism evidence="7 8">
    <name type="scientific">Verticillium nonalfalfae</name>
    <dbReference type="NCBI Taxonomy" id="1051616"/>
    <lineage>
        <taxon>Eukaryota</taxon>
        <taxon>Fungi</taxon>
        <taxon>Dikarya</taxon>
        <taxon>Ascomycota</taxon>
        <taxon>Pezizomycotina</taxon>
        <taxon>Sordariomycetes</taxon>
        <taxon>Hypocreomycetidae</taxon>
        <taxon>Glomerellales</taxon>
        <taxon>Plectosphaerellaceae</taxon>
        <taxon>Verticillium</taxon>
    </lineage>
</organism>
<evidence type="ECO:0000256" key="5">
    <source>
        <dbReference type="ARBA" id="ARBA00023242"/>
    </source>
</evidence>
<evidence type="ECO:0000259" key="6">
    <source>
        <dbReference type="SMART" id="SM00906"/>
    </source>
</evidence>
<dbReference type="SMART" id="SM00906">
    <property type="entry name" value="Fungal_trans"/>
    <property type="match status" value="1"/>
</dbReference>
<dbReference type="PANTHER" id="PTHR47338">
    <property type="entry name" value="ZN(II)2CYS6 TRANSCRIPTION FACTOR (EUROFUNG)-RELATED"/>
    <property type="match status" value="1"/>
</dbReference>
<dbReference type="GO" id="GO:0008270">
    <property type="term" value="F:zinc ion binding"/>
    <property type="evidence" value="ECO:0007669"/>
    <property type="project" value="InterPro"/>
</dbReference>